<protein>
    <recommendedName>
        <fullName evidence="1">Phosphatidic acid phosphatase type 2/haloperoxidase domain-containing protein</fullName>
    </recommendedName>
</protein>
<organism evidence="2 3">
    <name type="scientific">Emticicia aquatilis</name>
    <dbReference type="NCBI Taxonomy" id="1537369"/>
    <lineage>
        <taxon>Bacteria</taxon>
        <taxon>Pseudomonadati</taxon>
        <taxon>Bacteroidota</taxon>
        <taxon>Cytophagia</taxon>
        <taxon>Cytophagales</taxon>
        <taxon>Leadbetterellaceae</taxon>
        <taxon>Emticicia</taxon>
    </lineage>
</organism>
<dbReference type="SUPFAM" id="SSF48317">
    <property type="entry name" value="Acid phosphatase/Vanadium-dependent haloperoxidase"/>
    <property type="match status" value="1"/>
</dbReference>
<dbReference type="PANTHER" id="PTHR34599:SF2">
    <property type="entry name" value="TRAF-TYPE DOMAIN-CONTAINING PROTEIN"/>
    <property type="match status" value="1"/>
</dbReference>
<proteinExistence type="predicted"/>
<dbReference type="PANTHER" id="PTHR34599">
    <property type="entry name" value="PEROXIDASE-RELATED"/>
    <property type="match status" value="1"/>
</dbReference>
<dbReference type="CDD" id="cd03398">
    <property type="entry name" value="PAP2_haloperoxidase"/>
    <property type="match status" value="1"/>
</dbReference>
<dbReference type="EMBL" id="BMKK01000006">
    <property type="protein sequence ID" value="GGD65273.1"/>
    <property type="molecule type" value="Genomic_DNA"/>
</dbReference>
<dbReference type="RefSeq" id="WP_188767207.1">
    <property type="nucleotide sequence ID" value="NZ_BMKK01000006.1"/>
</dbReference>
<dbReference type="AlphaFoldDB" id="A0A916YX84"/>
<keyword evidence="3" id="KW-1185">Reference proteome</keyword>
<reference evidence="2" key="2">
    <citation type="submission" date="2020-09" db="EMBL/GenBank/DDBJ databases">
        <authorList>
            <person name="Sun Q."/>
            <person name="Zhou Y."/>
        </authorList>
    </citation>
    <scope>NUCLEOTIDE SEQUENCE</scope>
    <source>
        <strain evidence="2">CGMCC 1.15958</strain>
    </source>
</reference>
<dbReference type="Gene3D" id="1.10.606.20">
    <property type="match status" value="1"/>
</dbReference>
<dbReference type="Proteomes" id="UP000609064">
    <property type="component" value="Unassembled WGS sequence"/>
</dbReference>
<dbReference type="InterPro" id="IPR000326">
    <property type="entry name" value="PAP2/HPO"/>
</dbReference>
<feature type="domain" description="Phosphatidic acid phosphatase type 2/haloperoxidase" evidence="1">
    <location>
        <begin position="306"/>
        <end position="434"/>
    </location>
</feature>
<sequence>MKPLKHLLTLVLIVLFANGCKQKTSAEYTPLVNNPDFYHDCVNQLTDVIVHDIFSPPVASRIYSYANLAGYEALVSGEKDMPSMVGRVKDFNEVPKIEAGKEYCHQLASIKAFMTVARGLTFSVEKYDAFEKALDKKFETAGVPSEVIERSVAYGAAVGKAVLAYAKKDNYPQTRGLRYTLQNKPGTWTPTPPSYADAIEPNWGKIRPMIIDSSSQFLPPPPFSYDLAKTSPFMKEVTEVYEIGNKLSEEEKRIAWFWDDNAFVMNVQGHVMFADKKMTPGGHWLAIVKTVCKDKKVDFAKSVQAYLLVSMALRDAFIQCWETKYRFHKIRPETIINASVDTKWVPFLQTPPFPEYTSGHSTISGASAEVLTELFGGNVAFTDSTEAKFGHGVGQFKSFNEAAEQASISRVYGGIHFRSACDEGLKAGREIGKLVIQKAKK</sequence>
<name>A0A916YX84_9BACT</name>
<dbReference type="InterPro" id="IPR036938">
    <property type="entry name" value="PAP2/HPO_sf"/>
</dbReference>
<comment type="caution">
    <text evidence="2">The sequence shown here is derived from an EMBL/GenBank/DDBJ whole genome shotgun (WGS) entry which is preliminary data.</text>
</comment>
<evidence type="ECO:0000259" key="1">
    <source>
        <dbReference type="Pfam" id="PF01569"/>
    </source>
</evidence>
<evidence type="ECO:0000313" key="2">
    <source>
        <dbReference type="EMBL" id="GGD65273.1"/>
    </source>
</evidence>
<dbReference type="Pfam" id="PF01569">
    <property type="entry name" value="PAP2"/>
    <property type="match status" value="1"/>
</dbReference>
<reference evidence="2" key="1">
    <citation type="journal article" date="2014" name="Int. J. Syst. Evol. Microbiol.">
        <title>Complete genome sequence of Corynebacterium casei LMG S-19264T (=DSM 44701T), isolated from a smear-ripened cheese.</title>
        <authorList>
            <consortium name="US DOE Joint Genome Institute (JGI-PGF)"/>
            <person name="Walter F."/>
            <person name="Albersmeier A."/>
            <person name="Kalinowski J."/>
            <person name="Ruckert C."/>
        </authorList>
    </citation>
    <scope>NUCLEOTIDE SEQUENCE</scope>
    <source>
        <strain evidence="2">CGMCC 1.15958</strain>
    </source>
</reference>
<gene>
    <name evidence="2" type="ORF">GCM10011514_31660</name>
</gene>
<dbReference type="InterPro" id="IPR052559">
    <property type="entry name" value="V-haloperoxidase"/>
</dbReference>
<accession>A0A916YX84</accession>
<evidence type="ECO:0000313" key="3">
    <source>
        <dbReference type="Proteomes" id="UP000609064"/>
    </source>
</evidence>